<accession>A0AAN0K5P3</accession>
<evidence type="ECO:0000256" key="2">
    <source>
        <dbReference type="ARBA" id="ARBA00033753"/>
    </source>
</evidence>
<evidence type="ECO:0000256" key="1">
    <source>
        <dbReference type="ARBA" id="ARBA00022691"/>
    </source>
</evidence>
<dbReference type="PANTHER" id="PTHR12818">
    <property type="entry name" value="TRNA (ADENINE(37)-N6)-METHYLTRANSFERASE"/>
    <property type="match status" value="1"/>
</dbReference>
<dbReference type="CDD" id="cd09281">
    <property type="entry name" value="UPF0066"/>
    <property type="match status" value="1"/>
</dbReference>
<dbReference type="InterPro" id="IPR036414">
    <property type="entry name" value="YaeB_N_sf"/>
</dbReference>
<proteinExistence type="inferred from homology"/>
<comment type="similarity">
    <text evidence="2">Belongs to the tRNA methyltransferase O family.</text>
</comment>
<sequence length="223" mass="24746">MEPIAHIRSAFPAKFGIPRQAGLVPDLVASVVFEPHYRNPDAIRGIEDFSHIWLIWQFSAAIRDDWRPTVRPPRLGGEQRLGVFATRSPFRPNPIALSSVRLLEVRSEPDLGPVLVVGGADLMDGTPIFDIKPYIAADLHTDATFGFTTRNTDYRVQVDISDELIARVPEKLRDGLLGVLAEDPRPAYQDDPERNYGLGFAGLNVRFRVAAGVLTVVEIEPLV</sequence>
<dbReference type="Gene3D" id="2.40.30.70">
    <property type="entry name" value="YaeB-like"/>
    <property type="match status" value="1"/>
</dbReference>
<name>A0AAN0K5P3_9ACTN</name>
<evidence type="ECO:0000259" key="3">
    <source>
        <dbReference type="PROSITE" id="PS51668"/>
    </source>
</evidence>
<dbReference type="AlphaFoldDB" id="A0AAN0K5P3"/>
<organism evidence="4 5">
    <name type="scientific">Brooklawnia propionicigenes</name>
    <dbReference type="NCBI Taxonomy" id="3041175"/>
    <lineage>
        <taxon>Bacteria</taxon>
        <taxon>Bacillati</taxon>
        <taxon>Actinomycetota</taxon>
        <taxon>Actinomycetes</taxon>
        <taxon>Propionibacteriales</taxon>
        <taxon>Propionibacteriaceae</taxon>
        <taxon>Brooklawnia</taxon>
    </lineage>
</organism>
<dbReference type="EMBL" id="AP028056">
    <property type="protein sequence ID" value="BEH00796.1"/>
    <property type="molecule type" value="Genomic_DNA"/>
</dbReference>
<dbReference type="Proteomes" id="UP001431656">
    <property type="component" value="Chromosome"/>
</dbReference>
<evidence type="ECO:0000313" key="4">
    <source>
        <dbReference type="EMBL" id="BEH00796.1"/>
    </source>
</evidence>
<dbReference type="Gene3D" id="3.30.2310.10">
    <property type="entry name" value="YaeB-like"/>
    <property type="match status" value="1"/>
</dbReference>
<dbReference type="InterPro" id="IPR040372">
    <property type="entry name" value="YaeB-like"/>
</dbReference>
<dbReference type="PROSITE" id="PS01318">
    <property type="entry name" value="TSAA_1"/>
    <property type="match status" value="1"/>
</dbReference>
<dbReference type="InterPro" id="IPR036413">
    <property type="entry name" value="YaeB-like_sf"/>
</dbReference>
<keyword evidence="5" id="KW-1185">Reference proteome</keyword>
<dbReference type="SUPFAM" id="SSF118196">
    <property type="entry name" value="YaeB-like"/>
    <property type="match status" value="1"/>
</dbReference>
<dbReference type="InterPro" id="IPR023368">
    <property type="entry name" value="UPF0066_cons_site"/>
</dbReference>
<dbReference type="InterPro" id="IPR041369">
    <property type="entry name" value="TrmO_C"/>
</dbReference>
<dbReference type="PROSITE" id="PS51668">
    <property type="entry name" value="TSAA_2"/>
    <property type="match status" value="1"/>
</dbReference>
<dbReference type="Pfam" id="PF01980">
    <property type="entry name" value="TrmO_N"/>
    <property type="match status" value="1"/>
</dbReference>
<gene>
    <name evidence="4" type="primary">tsaA</name>
    <name evidence="4" type="ORF">brsh051_00770</name>
</gene>
<dbReference type="PANTHER" id="PTHR12818:SF0">
    <property type="entry name" value="TRNA (ADENINE(37)-N6)-METHYLTRANSFERASE"/>
    <property type="match status" value="1"/>
</dbReference>
<evidence type="ECO:0000313" key="5">
    <source>
        <dbReference type="Proteomes" id="UP001431656"/>
    </source>
</evidence>
<dbReference type="KEGG" id="broo:brsh051_00770"/>
<feature type="domain" description="TsaA-like" evidence="3">
    <location>
        <begin position="1"/>
        <end position="143"/>
    </location>
</feature>
<dbReference type="NCBIfam" id="TIGR00104">
    <property type="entry name" value="tRNA_TsaA"/>
    <property type="match status" value="1"/>
</dbReference>
<dbReference type="Pfam" id="PF18389">
    <property type="entry name" value="TrmO_C"/>
    <property type="match status" value="1"/>
</dbReference>
<dbReference type="InterPro" id="IPR023370">
    <property type="entry name" value="TrmO-like_N"/>
</dbReference>
<dbReference type="RefSeq" id="WP_286266484.1">
    <property type="nucleotide sequence ID" value="NZ_AP028056.1"/>
</dbReference>
<protein>
    <submittedName>
        <fullName evidence="4">tRNA (N6-threonylcarbamoyladenosine(37)-N6)-methyltransferase TrmO</fullName>
    </submittedName>
</protein>
<keyword evidence="1" id="KW-0949">S-adenosyl-L-methionine</keyword>
<reference evidence="4" key="1">
    <citation type="journal article" date="2024" name="Int. J. Syst. Evol. Microbiol.">
        <title>Brooklawnia propionicigenes sp. nov., a facultatively anaerobic, propionate-producing bacterium isolated from a methanogenic reactor treating waste from cattle farms.</title>
        <authorList>
            <person name="Akita Y."/>
            <person name="Ueki A."/>
            <person name="Tonouchi A."/>
            <person name="Sugawara Y."/>
            <person name="Honma S."/>
            <person name="Kaku N."/>
            <person name="Ueki K."/>
        </authorList>
    </citation>
    <scope>NUCLEOTIDE SEQUENCE</scope>
    <source>
        <strain evidence="4">SH051</strain>
    </source>
</reference>